<dbReference type="AlphaFoldDB" id="A0A519BHE8"/>
<proteinExistence type="predicted"/>
<dbReference type="EMBL" id="SGBC01000001">
    <property type="protein sequence ID" value="RZD16684.1"/>
    <property type="molecule type" value="Genomic_DNA"/>
</dbReference>
<sequence>MSRHEECRIREINSFEALNNLITIELIDGWKIKKNNPNKSDKDDLEKGVNVIFWYDAENVDQERKEIIINSFAIKKCDF</sequence>
<accession>A0A519BHE8</accession>
<comment type="caution">
    <text evidence="1">The sequence shown here is derived from an EMBL/GenBank/DDBJ whole genome shotgun (WGS) entry which is preliminary data.</text>
</comment>
<protein>
    <submittedName>
        <fullName evidence="1">Uncharacterized protein</fullName>
    </submittedName>
</protein>
<evidence type="ECO:0000313" key="1">
    <source>
        <dbReference type="EMBL" id="RZD16684.1"/>
    </source>
</evidence>
<organism evidence="1 2">
    <name type="scientific">Acididesulfobacter guangdongensis</name>
    <dbReference type="NCBI Taxonomy" id="2597225"/>
    <lineage>
        <taxon>Bacteria</taxon>
        <taxon>Deltaproteobacteria</taxon>
        <taxon>Candidatus Acidulodesulfobacterales</taxon>
        <taxon>Candidatus Acididesulfobacter</taxon>
    </lineage>
</organism>
<gene>
    <name evidence="1" type="ORF">EVJ46_00130</name>
</gene>
<dbReference type="Proteomes" id="UP000316562">
    <property type="component" value="Unassembled WGS sequence"/>
</dbReference>
<evidence type="ECO:0000313" key="2">
    <source>
        <dbReference type="Proteomes" id="UP000316562"/>
    </source>
</evidence>
<reference evidence="1 2" key="1">
    <citation type="journal article" date="2019" name="ISME J.">
        <title>Insights into ecological role of a new deltaproteobacterial order Candidatus Acidulodesulfobacterales by metagenomics and metatranscriptomics.</title>
        <authorList>
            <person name="Tan S."/>
            <person name="Liu J."/>
            <person name="Fang Y."/>
            <person name="Hedlund B.P."/>
            <person name="Lian Z.H."/>
            <person name="Huang L.Y."/>
            <person name="Li J.T."/>
            <person name="Huang L.N."/>
            <person name="Li W.J."/>
            <person name="Jiang H.C."/>
            <person name="Dong H.L."/>
            <person name="Shu W.S."/>
        </authorList>
    </citation>
    <scope>NUCLEOTIDE SEQUENCE [LARGE SCALE GENOMIC DNA]</scope>
    <source>
        <strain evidence="1">AP2</strain>
    </source>
</reference>
<name>A0A519BHE8_ACIG2</name>